<dbReference type="InterPro" id="IPR050741">
    <property type="entry name" value="Acyl-CoA_dehydrogenase"/>
</dbReference>
<dbReference type="SUPFAM" id="SSF56645">
    <property type="entry name" value="Acyl-CoA dehydrogenase NM domain-like"/>
    <property type="match status" value="1"/>
</dbReference>
<dbReference type="InterPro" id="IPR009100">
    <property type="entry name" value="AcylCoA_DH/oxidase_NM_dom_sf"/>
</dbReference>
<accession>A0A382JYE3</accession>
<dbReference type="InterPro" id="IPR013786">
    <property type="entry name" value="AcylCoA_DH/ox_N"/>
</dbReference>
<evidence type="ECO:0000313" key="3">
    <source>
        <dbReference type="EMBL" id="SVC17150.1"/>
    </source>
</evidence>
<evidence type="ECO:0000259" key="2">
    <source>
        <dbReference type="Pfam" id="PF02771"/>
    </source>
</evidence>
<proteinExistence type="predicted"/>
<dbReference type="PANTHER" id="PTHR48083:SF6">
    <property type="entry name" value="ACYL-COA DEHYDROGENASE 6"/>
    <property type="match status" value="1"/>
</dbReference>
<sequence>MQETTEHTELRRTVANIVENEINPFVDDWEEAEMMPLHDICKKMGQAGVLGISKPVEFGGMELDYSFEVAFAEEMGHAKAQGVSTAIGVQSNMATPALAVHGSDELRRDFLAPAIAG</sequence>
<dbReference type="GO" id="GO:0050660">
    <property type="term" value="F:flavin adenine dinucleotide binding"/>
    <property type="evidence" value="ECO:0007669"/>
    <property type="project" value="InterPro"/>
</dbReference>
<keyword evidence="1" id="KW-0560">Oxidoreductase</keyword>
<feature type="non-terminal residue" evidence="3">
    <location>
        <position position="117"/>
    </location>
</feature>
<dbReference type="EMBL" id="UINC01077219">
    <property type="protein sequence ID" value="SVC17150.1"/>
    <property type="molecule type" value="Genomic_DNA"/>
</dbReference>
<dbReference type="GO" id="GO:0005737">
    <property type="term" value="C:cytoplasm"/>
    <property type="evidence" value="ECO:0007669"/>
    <property type="project" value="TreeGrafter"/>
</dbReference>
<organism evidence="3">
    <name type="scientific">marine metagenome</name>
    <dbReference type="NCBI Taxonomy" id="408172"/>
    <lineage>
        <taxon>unclassified sequences</taxon>
        <taxon>metagenomes</taxon>
        <taxon>ecological metagenomes</taxon>
    </lineage>
</organism>
<dbReference type="InterPro" id="IPR037069">
    <property type="entry name" value="AcylCoA_DH/ox_N_sf"/>
</dbReference>
<dbReference type="Gene3D" id="1.10.540.10">
    <property type="entry name" value="Acyl-CoA dehydrogenase/oxidase, N-terminal domain"/>
    <property type="match status" value="1"/>
</dbReference>
<dbReference type="Pfam" id="PF02771">
    <property type="entry name" value="Acyl-CoA_dh_N"/>
    <property type="match status" value="1"/>
</dbReference>
<reference evidence="3" key="1">
    <citation type="submission" date="2018-05" db="EMBL/GenBank/DDBJ databases">
        <authorList>
            <person name="Lanie J.A."/>
            <person name="Ng W.-L."/>
            <person name="Kazmierczak K.M."/>
            <person name="Andrzejewski T.M."/>
            <person name="Davidsen T.M."/>
            <person name="Wayne K.J."/>
            <person name="Tettelin H."/>
            <person name="Glass J.I."/>
            <person name="Rusch D."/>
            <person name="Podicherti R."/>
            <person name="Tsui H.-C.T."/>
            <person name="Winkler M.E."/>
        </authorList>
    </citation>
    <scope>NUCLEOTIDE SEQUENCE</scope>
</reference>
<evidence type="ECO:0000256" key="1">
    <source>
        <dbReference type="ARBA" id="ARBA00023002"/>
    </source>
</evidence>
<name>A0A382JYE3_9ZZZZ</name>
<dbReference type="GO" id="GO:0033539">
    <property type="term" value="P:fatty acid beta-oxidation using acyl-CoA dehydrogenase"/>
    <property type="evidence" value="ECO:0007669"/>
    <property type="project" value="TreeGrafter"/>
</dbReference>
<dbReference type="GO" id="GO:0003995">
    <property type="term" value="F:acyl-CoA dehydrogenase activity"/>
    <property type="evidence" value="ECO:0007669"/>
    <property type="project" value="TreeGrafter"/>
</dbReference>
<dbReference type="AlphaFoldDB" id="A0A382JYE3"/>
<dbReference type="PANTHER" id="PTHR48083">
    <property type="entry name" value="MEDIUM-CHAIN SPECIFIC ACYL-COA DEHYDROGENASE, MITOCHONDRIAL-RELATED"/>
    <property type="match status" value="1"/>
</dbReference>
<feature type="domain" description="Acyl-CoA dehydrogenase/oxidase N-terminal" evidence="2">
    <location>
        <begin position="4"/>
        <end position="117"/>
    </location>
</feature>
<protein>
    <recommendedName>
        <fullName evidence="2">Acyl-CoA dehydrogenase/oxidase N-terminal domain-containing protein</fullName>
    </recommendedName>
</protein>
<gene>
    <name evidence="3" type="ORF">METZ01_LOCUS270004</name>
</gene>